<proteinExistence type="predicted"/>
<dbReference type="EMBL" id="BRXX01000265">
    <property type="protein sequence ID" value="GMI01318.1"/>
    <property type="molecule type" value="Genomic_DNA"/>
</dbReference>
<evidence type="ECO:0000256" key="1">
    <source>
        <dbReference type="SAM" id="MobiDB-lite"/>
    </source>
</evidence>
<evidence type="ECO:0000313" key="4">
    <source>
        <dbReference type="EMBL" id="GMI01318.1"/>
    </source>
</evidence>
<accession>A0A9W7C8Q7</accession>
<dbReference type="Gene3D" id="3.40.525.10">
    <property type="entry name" value="CRAL-TRIO lipid binding domain"/>
    <property type="match status" value="1"/>
</dbReference>
<dbReference type="SUPFAM" id="SSF52087">
    <property type="entry name" value="CRAL/TRIO domain"/>
    <property type="match status" value="1"/>
</dbReference>
<evidence type="ECO:0000259" key="3">
    <source>
        <dbReference type="PROSITE" id="PS50191"/>
    </source>
</evidence>
<dbReference type="AlphaFoldDB" id="A0A9W7C8Q7"/>
<dbReference type="CDD" id="cd00170">
    <property type="entry name" value="SEC14"/>
    <property type="match status" value="1"/>
</dbReference>
<dbReference type="Proteomes" id="UP001165160">
    <property type="component" value="Unassembled WGS sequence"/>
</dbReference>
<feature type="transmembrane region" description="Helical" evidence="2">
    <location>
        <begin position="472"/>
        <end position="492"/>
    </location>
</feature>
<keyword evidence="2" id="KW-0472">Membrane</keyword>
<dbReference type="PANTHER" id="PTHR10174:SF208">
    <property type="entry name" value="CRAL-TRIO DOMAIN-CONTAINING PROTEIN DDB_G0278031"/>
    <property type="match status" value="1"/>
</dbReference>
<keyword evidence="2" id="KW-1133">Transmembrane helix</keyword>
<reference evidence="5" key="1">
    <citation type="journal article" date="2023" name="Commun. Biol.">
        <title>Genome analysis of Parmales, the sister group of diatoms, reveals the evolutionary specialization of diatoms from phago-mixotrophs to photoautotrophs.</title>
        <authorList>
            <person name="Ban H."/>
            <person name="Sato S."/>
            <person name="Yoshikawa S."/>
            <person name="Yamada K."/>
            <person name="Nakamura Y."/>
            <person name="Ichinomiya M."/>
            <person name="Sato N."/>
            <person name="Blanc-Mathieu R."/>
            <person name="Endo H."/>
            <person name="Kuwata A."/>
            <person name="Ogata H."/>
        </authorList>
    </citation>
    <scope>NUCLEOTIDE SEQUENCE [LARGE SCALE GENOMIC DNA]</scope>
    <source>
        <strain evidence="5">NIES 3699</strain>
    </source>
</reference>
<dbReference type="PROSITE" id="PS50191">
    <property type="entry name" value="CRAL_TRIO"/>
    <property type="match status" value="1"/>
</dbReference>
<protein>
    <recommendedName>
        <fullName evidence="3">CRAL-TRIO domain-containing protein</fullName>
    </recommendedName>
</protein>
<dbReference type="InterPro" id="IPR036865">
    <property type="entry name" value="CRAL-TRIO_dom_sf"/>
</dbReference>
<organism evidence="4 5">
    <name type="scientific">Triparma verrucosa</name>
    <dbReference type="NCBI Taxonomy" id="1606542"/>
    <lineage>
        <taxon>Eukaryota</taxon>
        <taxon>Sar</taxon>
        <taxon>Stramenopiles</taxon>
        <taxon>Ochrophyta</taxon>
        <taxon>Bolidophyceae</taxon>
        <taxon>Parmales</taxon>
        <taxon>Triparmaceae</taxon>
        <taxon>Triparma</taxon>
    </lineage>
</organism>
<dbReference type="InterPro" id="IPR001251">
    <property type="entry name" value="CRAL-TRIO_dom"/>
</dbReference>
<evidence type="ECO:0000256" key="2">
    <source>
        <dbReference type="SAM" id="Phobius"/>
    </source>
</evidence>
<keyword evidence="5" id="KW-1185">Reference proteome</keyword>
<name>A0A9W7C8Q7_9STRA</name>
<evidence type="ECO:0000313" key="5">
    <source>
        <dbReference type="Proteomes" id="UP001165160"/>
    </source>
</evidence>
<dbReference type="PANTHER" id="PTHR10174">
    <property type="entry name" value="ALPHA-TOCOPHEROL TRANSFER PROTEIN-RELATED"/>
    <property type="match status" value="1"/>
</dbReference>
<dbReference type="GO" id="GO:1902936">
    <property type="term" value="F:phosphatidylinositol bisphosphate binding"/>
    <property type="evidence" value="ECO:0007669"/>
    <property type="project" value="TreeGrafter"/>
</dbReference>
<comment type="caution">
    <text evidence="4">The sequence shown here is derived from an EMBL/GenBank/DDBJ whole genome shotgun (WGS) entry which is preliminary data.</text>
</comment>
<dbReference type="Pfam" id="PF00650">
    <property type="entry name" value="CRAL_TRIO"/>
    <property type="match status" value="1"/>
</dbReference>
<dbReference type="GO" id="GO:0016020">
    <property type="term" value="C:membrane"/>
    <property type="evidence" value="ECO:0007669"/>
    <property type="project" value="TreeGrafter"/>
</dbReference>
<keyword evidence="2" id="KW-0812">Transmembrane</keyword>
<feature type="region of interest" description="Disordered" evidence="1">
    <location>
        <begin position="240"/>
        <end position="262"/>
    </location>
</feature>
<feature type="domain" description="CRAL-TRIO" evidence="3">
    <location>
        <begin position="366"/>
        <end position="531"/>
    </location>
</feature>
<sequence>MSGNKQPVESPLRVSTPFDSETLSFLLHPSPDNAASKCDTTETSRYTLEYADDKFSFGDTHRMFQMKKIKLVLRNWKKASPPRVKVSIVCTNDANGLRRASAFTRASVEVKMVKGAEWTPAEEEGGFAMKRDRSAGDDVWSWTPYFQFTHQSFFASSKKPSAGALILNFSVDSKMLLSSKPVTVVRLSTASDSNDSVGESSVAIGSLSDAELGQLVRKRCGTKANVSDLLGQFPEQKNKRGKVDEFCGGGGGGGSPDEESNVFSSVFEEPPAVALSLAKPTAEGCTAPSAAAHTLSPEEVRWCQDLKTALDFAGIAHPNGDDFMIAQFAIVAKGNVDKAVQRIANYNRIVAGEFQYKTEEAMNSEALAFMDRQFPGMIHVCKQASGSPVTIAANMVKFLPGSVEWNDENWRAFVHDFMLELDAANCDLEEVRKGIVYLQDGKGMGWKNFSVELEKRATCLYQDNYPVKFKRFYIVEAGVIIVAIIKICRLFMSKKLMSRMVLTSQADLYNVYGFQPSFLPQLFGGTHDENFETWLAARLARRAESVRVVKIPER</sequence>
<gene>
    <name evidence="4" type="ORF">TrVE_jg13019</name>
</gene>